<evidence type="ECO:0000313" key="2">
    <source>
        <dbReference type="EMBL" id="KXF77390.1"/>
    </source>
</evidence>
<dbReference type="CDD" id="cd06532">
    <property type="entry name" value="Glyco_transf_25"/>
    <property type="match status" value="1"/>
</dbReference>
<reference evidence="2 3" key="1">
    <citation type="submission" date="2015-11" db="EMBL/GenBank/DDBJ databases">
        <title>Draft genome sequence of Paramesorhizobium deserti A-3-E, a strain highly resistant to diverse beta-lactam antibiotics.</title>
        <authorList>
            <person name="Lv R."/>
            <person name="Yang X."/>
            <person name="Fang N."/>
            <person name="Guo J."/>
            <person name="Luo X."/>
            <person name="Peng F."/>
            <person name="Yang R."/>
            <person name="Cui Y."/>
            <person name="Fang C."/>
            <person name="Song Y."/>
        </authorList>
    </citation>
    <scope>NUCLEOTIDE SEQUENCE [LARGE SCALE GENOMIC DNA]</scope>
    <source>
        <strain evidence="2 3">A-3-E</strain>
    </source>
</reference>
<protein>
    <submittedName>
        <fullName evidence="2">Glycosyl transferase</fullName>
    </submittedName>
</protein>
<organism evidence="2 3">
    <name type="scientific">Paramesorhizobium deserti</name>
    <dbReference type="NCBI Taxonomy" id="1494590"/>
    <lineage>
        <taxon>Bacteria</taxon>
        <taxon>Pseudomonadati</taxon>
        <taxon>Pseudomonadota</taxon>
        <taxon>Alphaproteobacteria</taxon>
        <taxon>Hyphomicrobiales</taxon>
        <taxon>Phyllobacteriaceae</taxon>
        <taxon>Paramesorhizobium</taxon>
    </lineage>
</organism>
<comment type="caution">
    <text evidence="2">The sequence shown here is derived from an EMBL/GenBank/DDBJ whole genome shotgun (WGS) entry which is preliminary data.</text>
</comment>
<accession>A0A135HW23</accession>
<sequence>MCPKTTKAFIIHLERARDRRSQVEKLARQLPVPTEIVDAIDGRKLRKAEIDRVYRRHLHKPHYPFQLSVSEIACFLSHRKAWQAIVDQGVEAGLVIEDDVALNDEFSAAWTAAQAYIQPDRFIRLPFRPEREQGPELFKIENARIIRPTPVGLGMVAQLVGRDAAKRLLAATEQFDRPVDTTAQMTWVTDVTPLSVHPGGVQEVSANLGGSTIKQRRSFLDGLSREILRPLYRMRVKRNSRKQN</sequence>
<dbReference type="OrthoDB" id="259382at2"/>
<dbReference type="Proteomes" id="UP000070107">
    <property type="component" value="Unassembled WGS sequence"/>
</dbReference>
<proteinExistence type="predicted"/>
<keyword evidence="2" id="KW-0808">Transferase</keyword>
<evidence type="ECO:0000313" key="3">
    <source>
        <dbReference type="Proteomes" id="UP000070107"/>
    </source>
</evidence>
<keyword evidence="3" id="KW-1185">Reference proteome</keyword>
<dbReference type="STRING" id="1494590.ATN84_08345"/>
<dbReference type="GO" id="GO:0016740">
    <property type="term" value="F:transferase activity"/>
    <property type="evidence" value="ECO:0007669"/>
    <property type="project" value="UniProtKB-KW"/>
</dbReference>
<dbReference type="EMBL" id="LNTU01000012">
    <property type="protein sequence ID" value="KXF77390.1"/>
    <property type="molecule type" value="Genomic_DNA"/>
</dbReference>
<gene>
    <name evidence="2" type="ORF">ATN84_08345</name>
</gene>
<dbReference type="InterPro" id="IPR002654">
    <property type="entry name" value="Glyco_trans_25"/>
</dbReference>
<dbReference type="AlphaFoldDB" id="A0A135HW23"/>
<dbReference type="RefSeq" id="WP_068881576.1">
    <property type="nucleotide sequence ID" value="NZ_LNTU01000012.1"/>
</dbReference>
<name>A0A135HW23_9HYPH</name>
<evidence type="ECO:0000259" key="1">
    <source>
        <dbReference type="Pfam" id="PF01755"/>
    </source>
</evidence>
<feature type="domain" description="Glycosyl transferase family 25" evidence="1">
    <location>
        <begin position="6"/>
        <end position="181"/>
    </location>
</feature>
<dbReference type="Pfam" id="PF01755">
    <property type="entry name" value="Glyco_transf_25"/>
    <property type="match status" value="1"/>
</dbReference>